<protein>
    <submittedName>
        <fullName evidence="1">Uncharacterized protein</fullName>
    </submittedName>
</protein>
<organism evidence="1 2">
    <name type="scientific">Hibiscus sabdariffa</name>
    <name type="common">roselle</name>
    <dbReference type="NCBI Taxonomy" id="183260"/>
    <lineage>
        <taxon>Eukaryota</taxon>
        <taxon>Viridiplantae</taxon>
        <taxon>Streptophyta</taxon>
        <taxon>Embryophyta</taxon>
        <taxon>Tracheophyta</taxon>
        <taxon>Spermatophyta</taxon>
        <taxon>Magnoliopsida</taxon>
        <taxon>eudicotyledons</taxon>
        <taxon>Gunneridae</taxon>
        <taxon>Pentapetalae</taxon>
        <taxon>rosids</taxon>
        <taxon>malvids</taxon>
        <taxon>Malvales</taxon>
        <taxon>Malvaceae</taxon>
        <taxon>Malvoideae</taxon>
        <taxon>Hibiscus</taxon>
    </lineage>
</organism>
<sequence length="97" mass="11228">MMKKREERVTRRAMGKDFNAYNVDFSQTMINEESLIVGFSHKMMMVTMGWSVRSMTRLRASSELIKNLSKRERGVSGEGEDYTRGLRGCKWNLKGKA</sequence>
<proteinExistence type="predicted"/>
<name>A0ABR2F930_9ROSI</name>
<gene>
    <name evidence="1" type="ORF">V6N12_062513</name>
</gene>
<dbReference type="Proteomes" id="UP001472677">
    <property type="component" value="Unassembled WGS sequence"/>
</dbReference>
<keyword evidence="2" id="KW-1185">Reference proteome</keyword>
<evidence type="ECO:0000313" key="2">
    <source>
        <dbReference type="Proteomes" id="UP001472677"/>
    </source>
</evidence>
<dbReference type="EMBL" id="JBBPBM010000007">
    <property type="protein sequence ID" value="KAK8574835.1"/>
    <property type="molecule type" value="Genomic_DNA"/>
</dbReference>
<evidence type="ECO:0000313" key="1">
    <source>
        <dbReference type="EMBL" id="KAK8574835.1"/>
    </source>
</evidence>
<comment type="caution">
    <text evidence="1">The sequence shown here is derived from an EMBL/GenBank/DDBJ whole genome shotgun (WGS) entry which is preliminary data.</text>
</comment>
<reference evidence="1 2" key="1">
    <citation type="journal article" date="2024" name="G3 (Bethesda)">
        <title>Genome assembly of Hibiscus sabdariffa L. provides insights into metabolisms of medicinal natural products.</title>
        <authorList>
            <person name="Kim T."/>
        </authorList>
    </citation>
    <scope>NUCLEOTIDE SEQUENCE [LARGE SCALE GENOMIC DNA]</scope>
    <source>
        <strain evidence="1">TK-2024</strain>
        <tissue evidence="1">Old leaves</tissue>
    </source>
</reference>
<accession>A0ABR2F930</accession>